<gene>
    <name evidence="3" type="ORF">PMES_00421</name>
</gene>
<feature type="compositionally biased region" description="Low complexity" evidence="1">
    <location>
        <begin position="93"/>
        <end position="104"/>
    </location>
</feature>
<proteinExistence type="predicted"/>
<evidence type="ECO:0000256" key="1">
    <source>
        <dbReference type="SAM" id="MobiDB-lite"/>
    </source>
</evidence>
<keyword evidence="2" id="KW-0472">Membrane</keyword>
<evidence type="ECO:0000256" key="2">
    <source>
        <dbReference type="SAM" id="Phobius"/>
    </source>
</evidence>
<name>A0A921NR93_9RHOB</name>
<keyword evidence="4" id="KW-1185">Reference proteome</keyword>
<accession>A0A921NR93</accession>
<organism evidence="3 4">
    <name type="scientific">Profundibacterium mesophilum KAUST100406-0324</name>
    <dbReference type="NCBI Taxonomy" id="1037889"/>
    <lineage>
        <taxon>Bacteria</taxon>
        <taxon>Pseudomonadati</taxon>
        <taxon>Pseudomonadota</taxon>
        <taxon>Alphaproteobacteria</taxon>
        <taxon>Rhodobacterales</taxon>
        <taxon>Roseobacteraceae</taxon>
        <taxon>Profundibacterium</taxon>
    </lineage>
</organism>
<dbReference type="EMBL" id="APKE01000007">
    <property type="protein sequence ID" value="KAF0677107.1"/>
    <property type="molecule type" value="Genomic_DNA"/>
</dbReference>
<reference evidence="3" key="1">
    <citation type="submission" date="2013-03" db="EMBL/GenBank/DDBJ databases">
        <title>Genome Sequence of the Profundibacterium mesophilum strain KAUST100406-0324T from Red Sea, a novel genus in the family Rhodobacteraceae.</title>
        <authorList>
            <person name="Essack M."/>
            <person name="Alam I."/>
            <person name="Lafi F."/>
            <person name="Alawi W."/>
            <person name="Kamanu F."/>
            <person name="Al-Suwailem A."/>
            <person name="Lee O.O."/>
            <person name="Xu Y."/>
            <person name="Bajic V."/>
            <person name="Qian P.-Y."/>
            <person name="Archer J."/>
        </authorList>
    </citation>
    <scope>NUCLEOTIDE SEQUENCE</scope>
    <source>
        <strain evidence="3">KAUST100406-0324</strain>
    </source>
</reference>
<feature type="transmembrane region" description="Helical" evidence="2">
    <location>
        <begin position="12"/>
        <end position="32"/>
    </location>
</feature>
<feature type="transmembrane region" description="Helical" evidence="2">
    <location>
        <begin position="44"/>
        <end position="67"/>
    </location>
</feature>
<protein>
    <submittedName>
        <fullName evidence="3">Uncharacterized protein</fullName>
    </submittedName>
</protein>
<evidence type="ECO:0000313" key="4">
    <source>
        <dbReference type="Proteomes" id="UP000698242"/>
    </source>
</evidence>
<comment type="caution">
    <text evidence="3">The sequence shown here is derived from an EMBL/GenBank/DDBJ whole genome shotgun (WGS) entry which is preliminary data.</text>
</comment>
<keyword evidence="2" id="KW-0812">Transmembrane</keyword>
<keyword evidence="2" id="KW-1133">Transmembrane helix</keyword>
<feature type="region of interest" description="Disordered" evidence="1">
    <location>
        <begin position="81"/>
        <end position="112"/>
    </location>
</feature>
<sequence length="112" mass="11677">MKAYKKEVRSTIGFGIGYVLLGHTGLWVVMLGSDNSVRLFGLPAHYLVAILLGSFGVLVWSVIWCIFANRLEDEIEAENAAATGGPRTDANVTASTSAASPAAPGQLAGAAK</sequence>
<dbReference type="Proteomes" id="UP000698242">
    <property type="component" value="Unassembled WGS sequence"/>
</dbReference>
<evidence type="ECO:0000313" key="3">
    <source>
        <dbReference type="EMBL" id="KAF0677107.1"/>
    </source>
</evidence>
<dbReference type="AlphaFoldDB" id="A0A921NR93"/>